<dbReference type="InterPro" id="IPR050843">
    <property type="entry name" value="Glycosyl_Hydrlase_38"/>
</dbReference>
<dbReference type="InterPro" id="IPR028995">
    <property type="entry name" value="Glyco_hydro_57/38_cen_sf"/>
</dbReference>
<evidence type="ECO:0000256" key="7">
    <source>
        <dbReference type="ARBA" id="ARBA00022801"/>
    </source>
</evidence>
<protein>
    <recommendedName>
        <fullName evidence="17">Alpha-mannosidase</fullName>
        <ecNumber evidence="17">3.2.1.-</ecNumber>
    </recommendedName>
</protein>
<dbReference type="InterPro" id="IPR011013">
    <property type="entry name" value="Gal_mutarotase_sf_dom"/>
</dbReference>
<dbReference type="InterPro" id="IPR011682">
    <property type="entry name" value="Glyco_hydro_38_C"/>
</dbReference>
<keyword evidence="8 17" id="KW-0862">Zinc</keyword>
<comment type="cofactor">
    <cofactor evidence="17">
        <name>Zn(2+)</name>
        <dbReference type="ChEBI" id="CHEBI:29105"/>
    </cofactor>
    <text evidence="17">Binds 1 zinc ion per subunit.</text>
</comment>
<evidence type="ECO:0000256" key="12">
    <source>
        <dbReference type="ARBA" id="ARBA00023136"/>
    </source>
</evidence>
<evidence type="ECO:0000256" key="3">
    <source>
        <dbReference type="ARBA" id="ARBA00009792"/>
    </source>
</evidence>
<dbReference type="Proteomes" id="UP001431783">
    <property type="component" value="Unassembled WGS sequence"/>
</dbReference>
<keyword evidence="14 17" id="KW-0326">Glycosidase</keyword>
<evidence type="ECO:0000256" key="8">
    <source>
        <dbReference type="ARBA" id="ARBA00022833"/>
    </source>
</evidence>
<comment type="similarity">
    <text evidence="3 17">Belongs to the glycosyl hydrolase 38 family.</text>
</comment>
<dbReference type="Pfam" id="PF01074">
    <property type="entry name" value="Glyco_hydro_38N"/>
    <property type="match status" value="1"/>
</dbReference>
<keyword evidence="6 17" id="KW-0479">Metal-binding</keyword>
<name>A0AAW1VE19_9CUCU</name>
<dbReference type="SUPFAM" id="SSF88713">
    <property type="entry name" value="Glycoside hydrolase/deacetylase"/>
    <property type="match status" value="1"/>
</dbReference>
<comment type="function">
    <text evidence="15">Catalyzes the first committed step in the biosynthesis of complex N-glycans. It controls conversion of high mannose to complex N-glycans; the final hydrolytic step in the N-glycan maturation pathway.</text>
</comment>
<evidence type="ECO:0000256" key="5">
    <source>
        <dbReference type="ARBA" id="ARBA00022692"/>
    </source>
</evidence>
<evidence type="ECO:0000259" key="18">
    <source>
        <dbReference type="SMART" id="SM00872"/>
    </source>
</evidence>
<dbReference type="GO" id="GO:0006491">
    <property type="term" value="P:N-glycan processing"/>
    <property type="evidence" value="ECO:0007669"/>
    <property type="project" value="TreeGrafter"/>
</dbReference>
<evidence type="ECO:0000256" key="11">
    <source>
        <dbReference type="ARBA" id="ARBA00023034"/>
    </source>
</evidence>
<evidence type="ECO:0000256" key="6">
    <source>
        <dbReference type="ARBA" id="ARBA00022723"/>
    </source>
</evidence>
<comment type="subunit">
    <text evidence="4">Homodimer; disulfide-linked.</text>
</comment>
<keyword evidence="9" id="KW-0735">Signal-anchor</keyword>
<dbReference type="InterPro" id="IPR037094">
    <property type="entry name" value="Glyco_hydro_38_cen_sf"/>
</dbReference>
<dbReference type="Pfam" id="PF09261">
    <property type="entry name" value="Alpha-mann_mid"/>
    <property type="match status" value="1"/>
</dbReference>
<dbReference type="InterPro" id="IPR015341">
    <property type="entry name" value="Glyco_hydro_38_cen"/>
</dbReference>
<dbReference type="FunFam" id="1.20.1270.50:FF:000001">
    <property type="entry name" value="Alpha-mannosidase"/>
    <property type="match status" value="1"/>
</dbReference>
<comment type="caution">
    <text evidence="19">The sequence shown here is derived from an EMBL/GenBank/DDBJ whole genome shotgun (WGS) entry which is preliminary data.</text>
</comment>
<dbReference type="SUPFAM" id="SSF74650">
    <property type="entry name" value="Galactose mutarotase-like"/>
    <property type="match status" value="1"/>
</dbReference>
<evidence type="ECO:0000256" key="2">
    <source>
        <dbReference type="ARBA" id="ARBA00004922"/>
    </source>
</evidence>
<accession>A0AAW1VE19</accession>
<dbReference type="InterPro" id="IPR000602">
    <property type="entry name" value="Glyco_hydro_38_N"/>
</dbReference>
<dbReference type="EC" id="3.2.1.-" evidence="17"/>
<dbReference type="GO" id="GO:0006013">
    <property type="term" value="P:mannose metabolic process"/>
    <property type="evidence" value="ECO:0007669"/>
    <property type="project" value="InterPro"/>
</dbReference>
<keyword evidence="5" id="KW-0812">Transmembrane</keyword>
<evidence type="ECO:0000256" key="17">
    <source>
        <dbReference type="RuleBase" id="RU361199"/>
    </source>
</evidence>
<dbReference type="GO" id="GO:0046872">
    <property type="term" value="F:metal ion binding"/>
    <property type="evidence" value="ECO:0007669"/>
    <property type="project" value="UniProtKB-KW"/>
</dbReference>
<gene>
    <name evidence="19" type="ORF">WA026_023830</name>
</gene>
<dbReference type="EMBL" id="JARQZJ010000150">
    <property type="protein sequence ID" value="KAK9893110.1"/>
    <property type="molecule type" value="Genomic_DNA"/>
</dbReference>
<evidence type="ECO:0000256" key="1">
    <source>
        <dbReference type="ARBA" id="ARBA00004323"/>
    </source>
</evidence>
<dbReference type="InterPro" id="IPR013780">
    <property type="entry name" value="Glyco_hydro_b"/>
</dbReference>
<evidence type="ECO:0000313" key="19">
    <source>
        <dbReference type="EMBL" id="KAK9893110.1"/>
    </source>
</evidence>
<keyword evidence="11" id="KW-0333">Golgi apparatus</keyword>
<keyword evidence="10" id="KW-1133">Transmembrane helix</keyword>
<dbReference type="SMART" id="SM00872">
    <property type="entry name" value="Alpha-mann_mid"/>
    <property type="match status" value="1"/>
</dbReference>
<dbReference type="GO" id="GO:0030246">
    <property type="term" value="F:carbohydrate binding"/>
    <property type="evidence" value="ECO:0007669"/>
    <property type="project" value="InterPro"/>
</dbReference>
<dbReference type="Gene3D" id="2.70.98.30">
    <property type="entry name" value="Golgi alpha-mannosidase II, domain 4"/>
    <property type="match status" value="1"/>
</dbReference>
<evidence type="ECO:0000256" key="15">
    <source>
        <dbReference type="ARBA" id="ARBA00059516"/>
    </source>
</evidence>
<dbReference type="GO" id="GO:0000139">
    <property type="term" value="C:Golgi membrane"/>
    <property type="evidence" value="ECO:0007669"/>
    <property type="project" value="UniProtKB-SubCell"/>
</dbReference>
<keyword evidence="12" id="KW-0472">Membrane</keyword>
<keyword evidence="13" id="KW-1015">Disulfide bond</keyword>
<dbReference type="InterPro" id="IPR011330">
    <property type="entry name" value="Glyco_hydro/deAcase_b/a-brl"/>
</dbReference>
<dbReference type="PANTHER" id="PTHR11607:SF3">
    <property type="entry name" value="LYSOSOMAL ALPHA-MANNOSIDASE"/>
    <property type="match status" value="1"/>
</dbReference>
<dbReference type="GO" id="GO:0004572">
    <property type="term" value="F:mannosyl-oligosaccharide 1,3-1,6-alpha-mannosidase activity"/>
    <property type="evidence" value="ECO:0007669"/>
    <property type="project" value="UniProtKB-EC"/>
</dbReference>
<reference evidence="19 20" key="1">
    <citation type="submission" date="2023-03" db="EMBL/GenBank/DDBJ databases">
        <title>Genome insight into feeding habits of ladybird beetles.</title>
        <authorList>
            <person name="Li H.-S."/>
            <person name="Huang Y.-H."/>
            <person name="Pang H."/>
        </authorList>
    </citation>
    <scope>NUCLEOTIDE SEQUENCE [LARGE SCALE GENOMIC DNA]</scope>
    <source>
        <strain evidence="19">SYSU_2023b</strain>
        <tissue evidence="19">Whole body</tissue>
    </source>
</reference>
<evidence type="ECO:0000256" key="14">
    <source>
        <dbReference type="ARBA" id="ARBA00023295"/>
    </source>
</evidence>
<dbReference type="InterPro" id="IPR027291">
    <property type="entry name" value="Glyco_hydro_38_N_sf"/>
</dbReference>
<keyword evidence="7 17" id="KW-0378">Hydrolase</keyword>
<evidence type="ECO:0000256" key="9">
    <source>
        <dbReference type="ARBA" id="ARBA00022968"/>
    </source>
</evidence>
<feature type="domain" description="Glycoside hydrolase family 38 central" evidence="18">
    <location>
        <begin position="127"/>
        <end position="210"/>
    </location>
</feature>
<evidence type="ECO:0000256" key="13">
    <source>
        <dbReference type="ARBA" id="ARBA00023157"/>
    </source>
</evidence>
<dbReference type="SUPFAM" id="SSF88688">
    <property type="entry name" value="Families 57/38 glycoside transferase middle domain"/>
    <property type="match status" value="1"/>
</dbReference>
<keyword evidence="20" id="KW-1185">Reference proteome</keyword>
<evidence type="ECO:0000313" key="20">
    <source>
        <dbReference type="Proteomes" id="UP001431783"/>
    </source>
</evidence>
<dbReference type="PANTHER" id="PTHR11607">
    <property type="entry name" value="ALPHA-MANNOSIDASE"/>
    <property type="match status" value="1"/>
</dbReference>
<dbReference type="FunFam" id="2.60.40.1180:FF:000019">
    <property type="entry name" value="Alpha-mannosidase 2"/>
    <property type="match status" value="1"/>
</dbReference>
<sequence>MHEYSTRSNQHYYILPPAKNIGQKKSHIPQASLLLDQYRKKSKLYKSNVVLVPLGDDFRYDHSTEWDVQYGNYQKLFEYMNAQPELHVKAQFGTLTDYFDAVLKELKLTEFPTLTGDFFTYSDRDDHYWSGYYTSRPFYKRMDRVLLYYIRSSEIILALNYFKNGITTEKDAALEKLLLEARRSHSLFQHHDAITGTAKDHVVKDYATKMLSALQNCQKIIQYCTHKLLLKPDAVIKDQDEIFYNIDDIRHTWNELEEHYPIVIGPEVRTKRIIIFNSLTFTRIEVVTFFVSTPHVEVLDLYGKRIHCQVSPIFEYGSTISQTKYQLSFIVNVPAFSFVAYTINAIWKHELTESTIHASIKIYNQYADSQRGFSAFPSVEIFPSAREFTLQNLRVTASFSSFGMLKALKSATHTTPVHLEFMRYGVKHIPETSGAYLFMPDGDALPIKVDNPVVNVVEGPIMSFVTVQLPYVNHIVRIYNTSGADGLGLEIENVIDIAKTMNFEIVMRLSTNINSADEFFTDLNGYQVVKRKRLSKLPLQANFYPMPTMAYIEDQDSRLTIVSGSPLGCSSLKSGQIEIMLDRRLKQDDNLGLGQGVLDNVPVRHFFRLLMERKTHPCKASSANHPSGFPTLSSYVAMQSLLNPVIKLLRTDDEDAVSMLSYIGMERELGVDFSIPSLRTGVYFKGKDYIGLIIHRQFVDVCFSDRVLLKQFHLSNGKINIADLFPVLSSSLMFKTSLSYLWKRQEVVIKANMTLCPMNLQGFIIQY</sequence>
<dbReference type="Pfam" id="PF07748">
    <property type="entry name" value="Glyco_hydro_38C"/>
    <property type="match status" value="1"/>
</dbReference>
<comment type="subcellular location">
    <subcellularLocation>
        <location evidence="1">Golgi apparatus membrane</location>
        <topology evidence="1">Single-pass type II membrane protein</topology>
    </subcellularLocation>
</comment>
<dbReference type="AlphaFoldDB" id="A0AAW1VE19"/>
<comment type="catalytic activity">
    <reaction evidence="16">
        <text>N(4)-{beta-D-GlcNAc-(1-&gt;2)-alpha-D-Man-(1-&gt;3)-[alpha-D-Man-(1-&gt;3)-[alpha-D-Man-(1-&gt;6)]-alpha-D-Man-(1-&gt;6)]-beta-D-Man-(1-&gt;4)-beta-D-GlcNAc-(1-&gt;4)-beta-D-GlcNAc}-L-asparaginyl-[protein] + 2 H2O = 2 alpha-D-mannopyranose + an N(4)-{beta-D-GlcNAc-(1-&gt;2)-alpha-D-Man-(1-&gt;3)-[alpha-D-Man-(1-&gt;6)]-beta-D-Man-(1-&gt;4)-beta-D-GlcNAc-(1-&gt;4)-beta-D-GlcNAc}-L-asparaginyl-[protein]</text>
        <dbReference type="Rhea" id="RHEA:56052"/>
        <dbReference type="Rhea" id="RHEA-COMP:14368"/>
        <dbReference type="Rhea" id="RHEA-COMP:14369"/>
        <dbReference type="ChEBI" id="CHEBI:15377"/>
        <dbReference type="ChEBI" id="CHEBI:28729"/>
        <dbReference type="ChEBI" id="CHEBI:60615"/>
        <dbReference type="ChEBI" id="CHEBI:60625"/>
        <dbReference type="EC" id="3.2.1.114"/>
    </reaction>
</comment>
<comment type="pathway">
    <text evidence="2">Protein modification; protein glycosylation.</text>
</comment>
<evidence type="ECO:0000256" key="10">
    <source>
        <dbReference type="ARBA" id="ARBA00022989"/>
    </source>
</evidence>
<evidence type="ECO:0000256" key="4">
    <source>
        <dbReference type="ARBA" id="ARBA00011748"/>
    </source>
</evidence>
<evidence type="ECO:0000256" key="16">
    <source>
        <dbReference type="ARBA" id="ARBA00093232"/>
    </source>
</evidence>
<dbReference type="Gene3D" id="3.20.110.10">
    <property type="entry name" value="Glycoside hydrolase 38, N terminal domain"/>
    <property type="match status" value="1"/>
</dbReference>
<dbReference type="Gene3D" id="1.20.1270.50">
    <property type="entry name" value="Glycoside hydrolase family 38, central domain"/>
    <property type="match status" value="1"/>
</dbReference>
<dbReference type="Gene3D" id="2.60.40.1180">
    <property type="entry name" value="Golgi alpha-mannosidase II"/>
    <property type="match status" value="1"/>
</dbReference>
<proteinExistence type="inferred from homology"/>
<organism evidence="19 20">
    <name type="scientific">Henosepilachna vigintioctopunctata</name>
    <dbReference type="NCBI Taxonomy" id="420089"/>
    <lineage>
        <taxon>Eukaryota</taxon>
        <taxon>Metazoa</taxon>
        <taxon>Ecdysozoa</taxon>
        <taxon>Arthropoda</taxon>
        <taxon>Hexapoda</taxon>
        <taxon>Insecta</taxon>
        <taxon>Pterygota</taxon>
        <taxon>Neoptera</taxon>
        <taxon>Endopterygota</taxon>
        <taxon>Coleoptera</taxon>
        <taxon>Polyphaga</taxon>
        <taxon>Cucujiformia</taxon>
        <taxon>Coccinelloidea</taxon>
        <taxon>Coccinellidae</taxon>
        <taxon>Epilachninae</taxon>
        <taxon>Epilachnini</taxon>
        <taxon>Henosepilachna</taxon>
    </lineage>
</organism>
<dbReference type="FunFam" id="2.70.98.30:FF:000002">
    <property type="entry name" value="Alpha-mannosidase"/>
    <property type="match status" value="1"/>
</dbReference>